<sequence>MILELLALLAVVALLYALANRTPHVASDFVNGRPGSKPERYPRAKWPYGGVRGLAAFFTFWVESILSCGAPIVFWVKPWWTLDRMGRYDGKVVLVTGGAGGIGYSTAKAWFDAGAKVYIAARSEARANAAIDNILRGGEPNLFFKWEYASPAPVRSAADRARLVFVHLDLEDLASVDAAAAQLIAAEPHLDVLYANAGQMALPPGAYTRQGVSMQFGVNTLGHARLYKHLIPLLQAATRAHPEDPARLLTITSLNHLSAPIGGVKYESLRRPGAQVDLWQEYAMSKWANIALAKWVHWHYGGAGADGEIISIAVHPGMAASNIWKHLPEAGRFEANPWLMRLINFTQAEGALNQVWVGQLPVKEARALSGEYVTCYMRKGTHRADLNDREAVEGLWKWCQDQTLGVEGE</sequence>
<dbReference type="PRINTS" id="PR00081">
    <property type="entry name" value="GDHRDH"/>
</dbReference>
<keyword evidence="4" id="KW-0812">Transmembrane</keyword>
<keyword evidence="3" id="KW-0560">Oxidoreductase</keyword>
<keyword evidence="4" id="KW-1133">Transmembrane helix</keyword>
<dbReference type="InterPro" id="IPR036291">
    <property type="entry name" value="NAD(P)-bd_dom_sf"/>
</dbReference>
<dbReference type="GeneID" id="95983465"/>
<reference evidence="6 7" key="1">
    <citation type="submission" date="2023-08" db="EMBL/GenBank/DDBJ databases">
        <title>Annotated Genome Sequence of Vanrija albida AlHP1.</title>
        <authorList>
            <person name="Herzog R."/>
        </authorList>
    </citation>
    <scope>NUCLEOTIDE SEQUENCE [LARGE SCALE GENOMIC DNA]</scope>
    <source>
        <strain evidence="6 7">AlHP1</strain>
    </source>
</reference>
<comment type="similarity">
    <text evidence="1">Belongs to the short-chain dehydrogenases/reductases (SDR) family.</text>
</comment>
<evidence type="ECO:0008006" key="8">
    <source>
        <dbReference type="Google" id="ProtNLM"/>
    </source>
</evidence>
<evidence type="ECO:0000256" key="2">
    <source>
        <dbReference type="ARBA" id="ARBA00022857"/>
    </source>
</evidence>
<dbReference type="PANTHER" id="PTHR24320:SF282">
    <property type="entry name" value="WW DOMAIN-CONTAINING OXIDOREDUCTASE"/>
    <property type="match status" value="1"/>
</dbReference>
<comment type="caution">
    <text evidence="6">The sequence shown here is derived from an EMBL/GenBank/DDBJ whole genome shotgun (WGS) entry which is preliminary data.</text>
</comment>
<dbReference type="Proteomes" id="UP001565368">
    <property type="component" value="Unassembled WGS sequence"/>
</dbReference>
<dbReference type="Pfam" id="PF00106">
    <property type="entry name" value="adh_short"/>
    <property type="match status" value="1"/>
</dbReference>
<dbReference type="Gene3D" id="3.40.50.720">
    <property type="entry name" value="NAD(P)-binding Rossmann-like Domain"/>
    <property type="match status" value="1"/>
</dbReference>
<proteinExistence type="inferred from homology"/>
<accession>A0ABR3QAM4</accession>
<feature type="transmembrane region" description="Helical" evidence="4">
    <location>
        <begin position="54"/>
        <end position="76"/>
    </location>
</feature>
<dbReference type="RefSeq" id="XP_069211410.1">
    <property type="nucleotide sequence ID" value="XM_069351024.1"/>
</dbReference>
<feature type="chain" id="PRO_5046342588" description="NAD(P)-binding protein" evidence="5">
    <location>
        <begin position="20"/>
        <end position="409"/>
    </location>
</feature>
<protein>
    <recommendedName>
        <fullName evidence="8">NAD(P)-binding protein</fullName>
    </recommendedName>
</protein>
<evidence type="ECO:0000313" key="7">
    <source>
        <dbReference type="Proteomes" id="UP001565368"/>
    </source>
</evidence>
<keyword evidence="4" id="KW-0472">Membrane</keyword>
<dbReference type="SUPFAM" id="SSF51735">
    <property type="entry name" value="NAD(P)-binding Rossmann-fold domains"/>
    <property type="match status" value="1"/>
</dbReference>
<organism evidence="6 7">
    <name type="scientific">Vanrija albida</name>
    <dbReference type="NCBI Taxonomy" id="181172"/>
    <lineage>
        <taxon>Eukaryota</taxon>
        <taxon>Fungi</taxon>
        <taxon>Dikarya</taxon>
        <taxon>Basidiomycota</taxon>
        <taxon>Agaricomycotina</taxon>
        <taxon>Tremellomycetes</taxon>
        <taxon>Trichosporonales</taxon>
        <taxon>Trichosporonaceae</taxon>
        <taxon>Vanrija</taxon>
    </lineage>
</organism>
<dbReference type="InterPro" id="IPR002347">
    <property type="entry name" value="SDR_fam"/>
</dbReference>
<keyword evidence="5" id="KW-0732">Signal</keyword>
<evidence type="ECO:0000256" key="4">
    <source>
        <dbReference type="SAM" id="Phobius"/>
    </source>
</evidence>
<evidence type="ECO:0000256" key="1">
    <source>
        <dbReference type="ARBA" id="ARBA00006484"/>
    </source>
</evidence>
<dbReference type="PANTHER" id="PTHR24320">
    <property type="entry name" value="RETINOL DEHYDROGENASE"/>
    <property type="match status" value="1"/>
</dbReference>
<gene>
    <name evidence="6" type="ORF">Q8F55_002422</name>
</gene>
<keyword evidence="7" id="KW-1185">Reference proteome</keyword>
<name>A0ABR3QAM4_9TREE</name>
<dbReference type="EMBL" id="JBBXJM010000002">
    <property type="protein sequence ID" value="KAL1411466.1"/>
    <property type="molecule type" value="Genomic_DNA"/>
</dbReference>
<evidence type="ECO:0000256" key="5">
    <source>
        <dbReference type="SAM" id="SignalP"/>
    </source>
</evidence>
<evidence type="ECO:0000313" key="6">
    <source>
        <dbReference type="EMBL" id="KAL1411466.1"/>
    </source>
</evidence>
<feature type="signal peptide" evidence="5">
    <location>
        <begin position="1"/>
        <end position="19"/>
    </location>
</feature>
<evidence type="ECO:0000256" key="3">
    <source>
        <dbReference type="ARBA" id="ARBA00023002"/>
    </source>
</evidence>
<keyword evidence="2" id="KW-0521">NADP</keyword>